<dbReference type="STRING" id="71139.A0A059B1Y7"/>
<sequence>MILNSFGEIALHMMLNSSLPLSGINVIKFLRKELDLSPQVTLMLAEIQEQQSLMRTYEITMKKMEAEAERKESDISALRRKLDELVSENWSSEKKLNASGVSPLFDGFKLTSLSPTHFAQVLHYALRSVRHFAKAMARKMEAANWNLDEAIRFIEPQARFAKPGHRQFPIESFVARSIFKGDTSLTAPTAARMARRRRRRSRLNPRPRGEELGSGGGGGGSKQQRPGQPSERRQEVVMVAWRRRQRLTAARGNADGATARRPQRRNGSSDKRWVVVVRWRRDGGE</sequence>
<evidence type="ECO:0000313" key="4">
    <source>
        <dbReference type="EMBL" id="KCW60143.1"/>
    </source>
</evidence>
<evidence type="ECO:0000256" key="2">
    <source>
        <dbReference type="SAM" id="MobiDB-lite"/>
    </source>
</evidence>
<feature type="domain" description="DUF641" evidence="3">
    <location>
        <begin position="29"/>
        <end position="95"/>
    </location>
</feature>
<evidence type="ECO:0000256" key="1">
    <source>
        <dbReference type="SAM" id="Coils"/>
    </source>
</evidence>
<organism evidence="4">
    <name type="scientific">Eucalyptus grandis</name>
    <name type="common">Flooded gum</name>
    <dbReference type="NCBI Taxonomy" id="71139"/>
    <lineage>
        <taxon>Eukaryota</taxon>
        <taxon>Viridiplantae</taxon>
        <taxon>Streptophyta</taxon>
        <taxon>Embryophyta</taxon>
        <taxon>Tracheophyta</taxon>
        <taxon>Spermatophyta</taxon>
        <taxon>Magnoliopsida</taxon>
        <taxon>eudicotyledons</taxon>
        <taxon>Gunneridae</taxon>
        <taxon>Pentapetalae</taxon>
        <taxon>rosids</taxon>
        <taxon>malvids</taxon>
        <taxon>Myrtales</taxon>
        <taxon>Myrtaceae</taxon>
        <taxon>Myrtoideae</taxon>
        <taxon>Eucalypteae</taxon>
        <taxon>Eucalyptus</taxon>
    </lineage>
</organism>
<feature type="compositionally biased region" description="Basic residues" evidence="2">
    <location>
        <begin position="193"/>
        <end position="205"/>
    </location>
</feature>
<dbReference type="InterPro" id="IPR040225">
    <property type="entry name" value="GIL1-like"/>
</dbReference>
<accession>A0A059B1Y7</accession>
<reference evidence="4" key="1">
    <citation type="submission" date="2013-07" db="EMBL/GenBank/DDBJ databases">
        <title>The genome of Eucalyptus grandis.</title>
        <authorList>
            <person name="Schmutz J."/>
            <person name="Hayes R."/>
            <person name="Myburg A."/>
            <person name="Tuskan G."/>
            <person name="Grattapaglia D."/>
            <person name="Rokhsar D.S."/>
        </authorList>
    </citation>
    <scope>NUCLEOTIDE SEQUENCE</scope>
    <source>
        <tissue evidence="4">Leaf extractions</tissue>
    </source>
</reference>
<evidence type="ECO:0000259" key="3">
    <source>
        <dbReference type="Pfam" id="PF04859"/>
    </source>
</evidence>
<dbReference type="GO" id="GO:0009639">
    <property type="term" value="P:response to red or far red light"/>
    <property type="evidence" value="ECO:0007669"/>
    <property type="project" value="InterPro"/>
</dbReference>
<gene>
    <name evidence="4" type="ORF">EUGRSUZ_H02867</name>
</gene>
<dbReference type="InParanoid" id="A0A059B1Y7"/>
<dbReference type="PANTHER" id="PTHR31161">
    <property type="entry name" value="PROTEIN GRAVITROPIC IN THE LIGHT 1"/>
    <property type="match status" value="1"/>
</dbReference>
<dbReference type="AlphaFoldDB" id="A0A059B1Y7"/>
<name>A0A059B1Y7_EUCGR</name>
<protein>
    <recommendedName>
        <fullName evidence="3">DUF641 domain-containing protein</fullName>
    </recommendedName>
</protein>
<dbReference type="InterPro" id="IPR006943">
    <property type="entry name" value="DUF641_pln"/>
</dbReference>
<dbReference type="GO" id="GO:0009959">
    <property type="term" value="P:negative gravitropism"/>
    <property type="evidence" value="ECO:0007669"/>
    <property type="project" value="InterPro"/>
</dbReference>
<keyword evidence="1" id="KW-0175">Coiled coil</keyword>
<dbReference type="Gramene" id="KCW60143">
    <property type="protein sequence ID" value="KCW60143"/>
    <property type="gene ID" value="EUGRSUZ_H02867"/>
</dbReference>
<proteinExistence type="predicted"/>
<dbReference type="Pfam" id="PF04859">
    <property type="entry name" value="DUF641"/>
    <property type="match status" value="1"/>
</dbReference>
<dbReference type="EMBL" id="KK198760">
    <property type="protein sequence ID" value="KCW60143.1"/>
    <property type="molecule type" value="Genomic_DNA"/>
</dbReference>
<feature type="coiled-coil region" evidence="1">
    <location>
        <begin position="47"/>
        <end position="88"/>
    </location>
</feature>
<feature type="compositionally biased region" description="Gly residues" evidence="2">
    <location>
        <begin position="212"/>
        <end position="221"/>
    </location>
</feature>
<feature type="region of interest" description="Disordered" evidence="2">
    <location>
        <begin position="185"/>
        <end position="272"/>
    </location>
</feature>